<feature type="transmembrane region" description="Helical" evidence="5">
    <location>
        <begin position="201"/>
        <end position="222"/>
    </location>
</feature>
<dbReference type="InterPro" id="IPR044880">
    <property type="entry name" value="NCX_ion-bd_dom_sf"/>
</dbReference>
<evidence type="ECO:0000256" key="1">
    <source>
        <dbReference type="ARBA" id="ARBA00004141"/>
    </source>
</evidence>
<feature type="transmembrane region" description="Helical" evidence="5">
    <location>
        <begin position="168"/>
        <end position="189"/>
    </location>
</feature>
<dbReference type="RefSeq" id="WP_342157954.1">
    <property type="nucleotide sequence ID" value="NZ_JBCDNA010000001.1"/>
</dbReference>
<feature type="domain" description="Sodium/calcium exchanger membrane region" evidence="6">
    <location>
        <begin position="4"/>
        <end position="148"/>
    </location>
</feature>
<dbReference type="Gene3D" id="1.20.1420.30">
    <property type="entry name" value="NCX, central ion-binding region"/>
    <property type="match status" value="1"/>
</dbReference>
<evidence type="ECO:0000313" key="8">
    <source>
        <dbReference type="Proteomes" id="UP001474120"/>
    </source>
</evidence>
<feature type="transmembrane region" description="Helical" evidence="5">
    <location>
        <begin position="234"/>
        <end position="253"/>
    </location>
</feature>
<gene>
    <name evidence="7" type="ORF">AABB81_00810</name>
</gene>
<evidence type="ECO:0000313" key="7">
    <source>
        <dbReference type="EMBL" id="MEL4454417.1"/>
    </source>
</evidence>
<name>A0ABU9KW51_9FLAO</name>
<feature type="domain" description="Sodium/calcium exchanger membrane region" evidence="6">
    <location>
        <begin position="171"/>
        <end position="310"/>
    </location>
</feature>
<evidence type="ECO:0000256" key="4">
    <source>
        <dbReference type="ARBA" id="ARBA00023136"/>
    </source>
</evidence>
<dbReference type="PANTHER" id="PTHR10846:SF8">
    <property type="entry name" value="INNER MEMBRANE PROTEIN YRBG"/>
    <property type="match status" value="1"/>
</dbReference>
<keyword evidence="4 5" id="KW-0472">Membrane</keyword>
<proteinExistence type="predicted"/>
<accession>A0ABU9KW51</accession>
<feature type="transmembrane region" description="Helical" evidence="5">
    <location>
        <begin position="265"/>
        <end position="285"/>
    </location>
</feature>
<comment type="caution">
    <text evidence="7">The sequence shown here is derived from an EMBL/GenBank/DDBJ whole genome shotgun (WGS) entry which is preliminary data.</text>
</comment>
<evidence type="ECO:0000259" key="6">
    <source>
        <dbReference type="Pfam" id="PF01699"/>
    </source>
</evidence>
<evidence type="ECO:0000256" key="5">
    <source>
        <dbReference type="SAM" id="Phobius"/>
    </source>
</evidence>
<feature type="transmembrane region" description="Helical" evidence="5">
    <location>
        <begin position="6"/>
        <end position="25"/>
    </location>
</feature>
<keyword evidence="2 5" id="KW-0812">Transmembrane</keyword>
<dbReference type="PANTHER" id="PTHR10846">
    <property type="entry name" value="SODIUM/POTASSIUM/CALCIUM EXCHANGER"/>
    <property type="match status" value="1"/>
</dbReference>
<reference evidence="7 8" key="1">
    <citation type="submission" date="2024-04" db="EMBL/GenBank/DDBJ databases">
        <title>whole genome sequencing of Lutimonas vermicola strain IMCC1616.</title>
        <authorList>
            <person name="Bae S.S."/>
        </authorList>
    </citation>
    <scope>NUCLEOTIDE SEQUENCE [LARGE SCALE GENOMIC DNA]</scope>
    <source>
        <strain evidence="7 8">IMCC1616</strain>
    </source>
</reference>
<keyword evidence="3 5" id="KW-1133">Transmembrane helix</keyword>
<dbReference type="Pfam" id="PF01699">
    <property type="entry name" value="Na_Ca_ex"/>
    <property type="match status" value="2"/>
</dbReference>
<feature type="transmembrane region" description="Helical" evidence="5">
    <location>
        <begin position="130"/>
        <end position="148"/>
    </location>
</feature>
<dbReference type="InterPro" id="IPR004481">
    <property type="entry name" value="K/Na/Ca-exchanger"/>
</dbReference>
<comment type="subcellular location">
    <subcellularLocation>
        <location evidence="1">Membrane</location>
        <topology evidence="1">Multi-pass membrane protein</topology>
    </subcellularLocation>
</comment>
<sequence length="314" mass="34259">MNPYIYLVLGIFGLWIGTEFTVRNAVKIARYFNISELFIGITVLAFGTDLPELVVAIDGALQSLGGTDTSGVVVGNTIGSSIAQISIIIGFIAIFYYVTAGEIQTRQIAIELIGSVILLALVSFDNVITWNDGALLLIAFIMYILTLYRREKKITKEESSEERSKKIIIPVVFLIGSLAIVVLSSHITVENALIMVEKLGIRQSFVGAVVIGLGTSLPELAISLRALSEGKINLSVGNIVGSNIFDLLVPLGIGSLISKIYVANAVLWYDMVVLLFISIIFIWFLSRKKGLQKKEGIILVCLYMAYSITKLMIS</sequence>
<keyword evidence="8" id="KW-1185">Reference proteome</keyword>
<evidence type="ECO:0000256" key="3">
    <source>
        <dbReference type="ARBA" id="ARBA00022989"/>
    </source>
</evidence>
<organism evidence="7 8">
    <name type="scientific">Lutimonas vermicola</name>
    <dbReference type="NCBI Taxonomy" id="414288"/>
    <lineage>
        <taxon>Bacteria</taxon>
        <taxon>Pseudomonadati</taxon>
        <taxon>Bacteroidota</taxon>
        <taxon>Flavobacteriia</taxon>
        <taxon>Flavobacteriales</taxon>
        <taxon>Flavobacteriaceae</taxon>
        <taxon>Lutimonas</taxon>
    </lineage>
</organism>
<feature type="transmembrane region" description="Helical" evidence="5">
    <location>
        <begin position="37"/>
        <end position="57"/>
    </location>
</feature>
<feature type="transmembrane region" description="Helical" evidence="5">
    <location>
        <begin position="77"/>
        <end position="96"/>
    </location>
</feature>
<protein>
    <submittedName>
        <fullName evidence="7">Calcium/sodium antiporter</fullName>
    </submittedName>
</protein>
<feature type="transmembrane region" description="Helical" evidence="5">
    <location>
        <begin position="108"/>
        <end position="124"/>
    </location>
</feature>
<dbReference type="InterPro" id="IPR004837">
    <property type="entry name" value="NaCa_Exmemb"/>
</dbReference>
<dbReference type="NCBIfam" id="TIGR00367">
    <property type="entry name" value="calcium/sodium antiporter"/>
    <property type="match status" value="1"/>
</dbReference>
<dbReference type="Gene3D" id="6.10.280.80">
    <property type="entry name" value="NCX, peripheral helical region"/>
    <property type="match status" value="1"/>
</dbReference>
<dbReference type="Proteomes" id="UP001474120">
    <property type="component" value="Unassembled WGS sequence"/>
</dbReference>
<evidence type="ECO:0000256" key="2">
    <source>
        <dbReference type="ARBA" id="ARBA00022692"/>
    </source>
</evidence>
<dbReference type="EMBL" id="JBCDNA010000001">
    <property type="protein sequence ID" value="MEL4454417.1"/>
    <property type="molecule type" value="Genomic_DNA"/>
</dbReference>